<feature type="compositionally biased region" description="Basic and acidic residues" evidence="1">
    <location>
        <begin position="42"/>
        <end position="51"/>
    </location>
</feature>
<feature type="region of interest" description="Disordered" evidence="1">
    <location>
        <begin position="42"/>
        <end position="74"/>
    </location>
</feature>
<dbReference type="EMBL" id="LR215973">
    <property type="protein sequence ID" value="VFA96334.1"/>
    <property type="molecule type" value="Genomic_DNA"/>
</dbReference>
<dbReference type="AlphaFoldDB" id="A0A4U8VWM5"/>
<feature type="compositionally biased region" description="Basic and acidic residues" evidence="1">
    <location>
        <begin position="61"/>
        <end position="74"/>
    </location>
</feature>
<evidence type="ECO:0000313" key="2">
    <source>
        <dbReference type="EMBL" id="VFA96334.1"/>
    </source>
</evidence>
<proteinExistence type="predicted"/>
<reference evidence="2 3" key="1">
    <citation type="submission" date="2019-02" db="EMBL/GenBank/DDBJ databases">
        <authorList>
            <consortium name="Pathogen Informatics"/>
        </authorList>
    </citation>
    <scope>NUCLEOTIDE SEQUENCE [LARGE SCALE GENOMIC DNA]</scope>
    <source>
        <strain evidence="2 3">3012STDY6756504</strain>
    </source>
</reference>
<organism evidence="2 3">
    <name type="scientific">Nocardia cyriacigeorgica</name>
    <dbReference type="NCBI Taxonomy" id="135487"/>
    <lineage>
        <taxon>Bacteria</taxon>
        <taxon>Bacillati</taxon>
        <taxon>Actinomycetota</taxon>
        <taxon>Actinomycetes</taxon>
        <taxon>Mycobacteriales</taxon>
        <taxon>Nocardiaceae</taxon>
        <taxon>Nocardia</taxon>
    </lineage>
</organism>
<dbReference type="Proteomes" id="UP000290439">
    <property type="component" value="Chromosome"/>
</dbReference>
<name>A0A4U8VWM5_9NOCA</name>
<accession>A0A4U8VWM5</accession>
<protein>
    <submittedName>
        <fullName evidence="2">Uncharacterized protein</fullName>
    </submittedName>
</protein>
<sequence length="74" mass="7651">MADAIDTPLAAGFSAVGVMSGRPIPKGPIMSTPMHREAAARIAHAAERDPDSDTATSGFVDRADAAAERNDNDD</sequence>
<evidence type="ECO:0000313" key="3">
    <source>
        <dbReference type="Proteomes" id="UP000290439"/>
    </source>
</evidence>
<gene>
    <name evidence="2" type="ORF">NCTC10797_00083</name>
</gene>
<evidence type="ECO:0000256" key="1">
    <source>
        <dbReference type="SAM" id="MobiDB-lite"/>
    </source>
</evidence>